<feature type="transmembrane region" description="Helical" evidence="1">
    <location>
        <begin position="64"/>
        <end position="85"/>
    </location>
</feature>
<dbReference type="GO" id="GO:0052621">
    <property type="term" value="F:diguanylate cyclase activity"/>
    <property type="evidence" value="ECO:0007669"/>
    <property type="project" value="TreeGrafter"/>
</dbReference>
<dbReference type="CDD" id="cd01949">
    <property type="entry name" value="GGDEF"/>
    <property type="match status" value="1"/>
</dbReference>
<dbReference type="InterPro" id="IPR050469">
    <property type="entry name" value="Diguanylate_Cyclase"/>
</dbReference>
<organism evidence="3 4">
    <name type="scientific">Candidatus Blautia avicola</name>
    <dbReference type="NCBI Taxonomy" id="2838483"/>
    <lineage>
        <taxon>Bacteria</taxon>
        <taxon>Bacillati</taxon>
        <taxon>Bacillota</taxon>
        <taxon>Clostridia</taxon>
        <taxon>Lachnospirales</taxon>
        <taxon>Lachnospiraceae</taxon>
        <taxon>Blautia</taxon>
    </lineage>
</organism>
<dbReference type="PANTHER" id="PTHR45138:SF9">
    <property type="entry name" value="DIGUANYLATE CYCLASE DGCM-RELATED"/>
    <property type="match status" value="1"/>
</dbReference>
<dbReference type="InterPro" id="IPR029787">
    <property type="entry name" value="Nucleotide_cyclase"/>
</dbReference>
<dbReference type="Pfam" id="PF00990">
    <property type="entry name" value="GGDEF"/>
    <property type="match status" value="1"/>
</dbReference>
<dbReference type="SUPFAM" id="SSF55073">
    <property type="entry name" value="Nucleotide cyclase"/>
    <property type="match status" value="1"/>
</dbReference>
<name>A0A9D2QTW5_9FIRM</name>
<proteinExistence type="predicted"/>
<comment type="caution">
    <text evidence="3">The sequence shown here is derived from an EMBL/GenBank/DDBJ whole genome shotgun (WGS) entry which is preliminary data.</text>
</comment>
<keyword evidence="1" id="KW-1133">Transmembrane helix</keyword>
<feature type="domain" description="GGDEF" evidence="2">
    <location>
        <begin position="241"/>
        <end position="372"/>
    </location>
</feature>
<reference evidence="3" key="1">
    <citation type="journal article" date="2021" name="PeerJ">
        <title>Extensive microbial diversity within the chicken gut microbiome revealed by metagenomics and culture.</title>
        <authorList>
            <person name="Gilroy R."/>
            <person name="Ravi A."/>
            <person name="Getino M."/>
            <person name="Pursley I."/>
            <person name="Horton D.L."/>
            <person name="Alikhan N.F."/>
            <person name="Baker D."/>
            <person name="Gharbi K."/>
            <person name="Hall N."/>
            <person name="Watson M."/>
            <person name="Adriaenssens E.M."/>
            <person name="Foster-Nyarko E."/>
            <person name="Jarju S."/>
            <person name="Secka A."/>
            <person name="Antonio M."/>
            <person name="Oren A."/>
            <person name="Chaudhuri R.R."/>
            <person name="La Ragione R."/>
            <person name="Hildebrand F."/>
            <person name="Pallen M.J."/>
        </authorList>
    </citation>
    <scope>NUCLEOTIDE SEQUENCE</scope>
    <source>
        <strain evidence="3">ChiBcec6-4105</strain>
    </source>
</reference>
<dbReference type="InterPro" id="IPR043128">
    <property type="entry name" value="Rev_trsase/Diguanyl_cyclase"/>
</dbReference>
<accession>A0A9D2QTW5</accession>
<evidence type="ECO:0000313" key="3">
    <source>
        <dbReference type="EMBL" id="HJD27978.1"/>
    </source>
</evidence>
<dbReference type="Proteomes" id="UP000823892">
    <property type="component" value="Unassembled WGS sequence"/>
</dbReference>
<feature type="transmembrane region" description="Helical" evidence="1">
    <location>
        <begin position="171"/>
        <end position="196"/>
    </location>
</feature>
<gene>
    <name evidence="3" type="ORF">H9914_03145</name>
</gene>
<dbReference type="NCBIfam" id="TIGR00254">
    <property type="entry name" value="GGDEF"/>
    <property type="match status" value="1"/>
</dbReference>
<dbReference type="EMBL" id="DWUY01000069">
    <property type="protein sequence ID" value="HJD27978.1"/>
    <property type="molecule type" value="Genomic_DNA"/>
</dbReference>
<reference evidence="3" key="2">
    <citation type="submission" date="2021-04" db="EMBL/GenBank/DDBJ databases">
        <authorList>
            <person name="Gilroy R."/>
        </authorList>
    </citation>
    <scope>NUCLEOTIDE SEQUENCE</scope>
    <source>
        <strain evidence="3">ChiBcec6-4105</strain>
    </source>
</reference>
<evidence type="ECO:0000313" key="4">
    <source>
        <dbReference type="Proteomes" id="UP000823892"/>
    </source>
</evidence>
<dbReference type="SMART" id="SM00267">
    <property type="entry name" value="GGDEF"/>
    <property type="match status" value="1"/>
</dbReference>
<feature type="transmembrane region" description="Helical" evidence="1">
    <location>
        <begin position="97"/>
        <end position="118"/>
    </location>
</feature>
<dbReference type="InterPro" id="IPR000160">
    <property type="entry name" value="GGDEF_dom"/>
</dbReference>
<evidence type="ECO:0000256" key="1">
    <source>
        <dbReference type="SAM" id="Phobius"/>
    </source>
</evidence>
<dbReference type="Gene3D" id="3.30.70.270">
    <property type="match status" value="1"/>
</dbReference>
<feature type="transmembrane region" description="Helical" evidence="1">
    <location>
        <begin position="124"/>
        <end position="140"/>
    </location>
</feature>
<dbReference type="PROSITE" id="PS50887">
    <property type="entry name" value="GGDEF"/>
    <property type="match status" value="1"/>
</dbReference>
<feature type="transmembrane region" description="Helical" evidence="1">
    <location>
        <begin position="29"/>
        <end position="52"/>
    </location>
</feature>
<keyword evidence="1" id="KW-0812">Transmembrane</keyword>
<feature type="transmembrane region" description="Helical" evidence="1">
    <location>
        <begin position="147"/>
        <end position="165"/>
    </location>
</feature>
<keyword evidence="1" id="KW-0472">Membrane</keyword>
<dbReference type="PANTHER" id="PTHR45138">
    <property type="entry name" value="REGULATORY COMPONENTS OF SENSORY TRANSDUCTION SYSTEM"/>
    <property type="match status" value="1"/>
</dbReference>
<dbReference type="AlphaFoldDB" id="A0A9D2QTW5"/>
<protein>
    <submittedName>
        <fullName evidence="3">GGDEF domain-containing protein</fullName>
    </submittedName>
</protein>
<evidence type="ECO:0000259" key="2">
    <source>
        <dbReference type="PROSITE" id="PS50887"/>
    </source>
</evidence>
<sequence>MRNYLKSFLNIPPEIRHEFWQDTLQKNQLSLLVICIMILGMELFNIARVLFWSRSGLATVNNRIYFSMYCILLLAAVLYILLQWLLRRSPVKIRWTVQYATALFALLWHVCINAYDLYRNPDGGTVIYVTAVLGLSVFIQMPSQYSLISYIAAYLLFIGLSASNLDTGSMINLTFTAIVALAVSLTRCRHAVVILSQCRKIDQMNRQLQELIKKDPLTGLLNITAFRDRVEFYLAETKEPTETALLILDLDDFKAVNDHFGHPCGDYVLQMTAIKFQAMFPEAIGVSRIGGDEFMMALSGVPAQVIEKAALQLIQDIALINWHGQNLGASCSLGVCRTNRPGVAYDSLYEIADQALYQAKTQGKGCCFFRELTDSV</sequence>